<proteinExistence type="predicted"/>
<protein>
    <recommendedName>
        <fullName evidence="1">Thioredoxin domain-containing protein</fullName>
    </recommendedName>
</protein>
<dbReference type="AlphaFoldDB" id="A0A0F9TBF4"/>
<comment type="caution">
    <text evidence="2">The sequence shown here is derived from an EMBL/GenBank/DDBJ whole genome shotgun (WGS) entry which is preliminary data.</text>
</comment>
<accession>A0A0F9TBF4</accession>
<gene>
    <name evidence="2" type="ORF">LCGC14_0412130</name>
</gene>
<dbReference type="Gene3D" id="3.40.30.10">
    <property type="entry name" value="Glutaredoxin"/>
    <property type="match status" value="1"/>
</dbReference>
<reference evidence="2" key="1">
    <citation type="journal article" date="2015" name="Nature">
        <title>Complex archaea that bridge the gap between prokaryotes and eukaryotes.</title>
        <authorList>
            <person name="Spang A."/>
            <person name="Saw J.H."/>
            <person name="Jorgensen S.L."/>
            <person name="Zaremba-Niedzwiedzka K."/>
            <person name="Martijn J."/>
            <person name="Lind A.E."/>
            <person name="van Eijk R."/>
            <person name="Schleper C."/>
            <person name="Guy L."/>
            <person name="Ettema T.J."/>
        </authorList>
    </citation>
    <scope>NUCLEOTIDE SEQUENCE</scope>
</reference>
<dbReference type="SUPFAM" id="SSF52833">
    <property type="entry name" value="Thioredoxin-like"/>
    <property type="match status" value="1"/>
</dbReference>
<dbReference type="InterPro" id="IPR013766">
    <property type="entry name" value="Thioredoxin_domain"/>
</dbReference>
<organism evidence="2">
    <name type="scientific">marine sediment metagenome</name>
    <dbReference type="NCBI Taxonomy" id="412755"/>
    <lineage>
        <taxon>unclassified sequences</taxon>
        <taxon>metagenomes</taxon>
        <taxon>ecological metagenomes</taxon>
    </lineage>
</organism>
<evidence type="ECO:0000313" key="2">
    <source>
        <dbReference type="EMBL" id="KKN72262.1"/>
    </source>
</evidence>
<dbReference type="CDD" id="cd02947">
    <property type="entry name" value="TRX_family"/>
    <property type="match status" value="1"/>
</dbReference>
<feature type="domain" description="Thioredoxin" evidence="1">
    <location>
        <begin position="5"/>
        <end position="88"/>
    </location>
</feature>
<dbReference type="InterPro" id="IPR036249">
    <property type="entry name" value="Thioredoxin-like_sf"/>
</dbReference>
<name>A0A0F9TBF4_9ZZZZ</name>
<dbReference type="Pfam" id="PF00085">
    <property type="entry name" value="Thioredoxin"/>
    <property type="match status" value="1"/>
</dbReference>
<sequence length="90" mass="9870">MNRSLFLFTSPDCTACGTLERRVRGVLKDYPGVTLTVLSITSWDKDVRRLVIRCNVSSTPVLAMFVDGGLKGEPLRGSRSKAAIKKLLEG</sequence>
<evidence type="ECO:0000259" key="1">
    <source>
        <dbReference type="Pfam" id="PF00085"/>
    </source>
</evidence>
<dbReference type="EMBL" id="LAZR01000365">
    <property type="protein sequence ID" value="KKN72262.1"/>
    <property type="molecule type" value="Genomic_DNA"/>
</dbReference>